<keyword evidence="3" id="KW-1185">Reference proteome</keyword>
<comment type="caution">
    <text evidence="2">The sequence shown here is derived from an EMBL/GenBank/DDBJ whole genome shotgun (WGS) entry which is preliminary data.</text>
</comment>
<evidence type="ECO:0000313" key="3">
    <source>
        <dbReference type="Proteomes" id="UP000603453"/>
    </source>
</evidence>
<dbReference type="OrthoDB" id="2287578at2759"/>
<gene>
    <name evidence="2" type="ORF">INT47_003970</name>
</gene>
<dbReference type="EMBL" id="JAEPRD010000034">
    <property type="protein sequence ID" value="KAG2205787.1"/>
    <property type="molecule type" value="Genomic_DNA"/>
</dbReference>
<dbReference type="Proteomes" id="UP000603453">
    <property type="component" value="Unassembled WGS sequence"/>
</dbReference>
<evidence type="ECO:0000313" key="2">
    <source>
        <dbReference type="EMBL" id="KAG2205787.1"/>
    </source>
</evidence>
<name>A0A8H7R7D4_9FUNG</name>
<sequence>MKTVLQHLFDISSGRAPLNINVHIPGDMRQPPVVATDFEAGPSTLISERLLPAVPSSALVRSRSNTTVGYRFAKALTLLILWREWFHGLSGNYSIVEMNRMEPDWYKTNQGSYYDRRCRILKKIQAYAVAKDIPDEVALHKAEQRRQDKKFSLDHLAKSIRLLYGDF</sequence>
<feature type="domain" description="Transcription activator GCR1-like" evidence="1">
    <location>
        <begin position="81"/>
        <end position="146"/>
    </location>
</feature>
<evidence type="ECO:0000259" key="1">
    <source>
        <dbReference type="Pfam" id="PF12550"/>
    </source>
</evidence>
<protein>
    <recommendedName>
        <fullName evidence="1">Transcription activator GCR1-like domain-containing protein</fullName>
    </recommendedName>
</protein>
<dbReference type="InterPro" id="IPR022210">
    <property type="entry name" value="TF_GCR1-like"/>
</dbReference>
<dbReference type="AlphaFoldDB" id="A0A8H7R7D4"/>
<organism evidence="2 3">
    <name type="scientific">Mucor saturninus</name>
    <dbReference type="NCBI Taxonomy" id="64648"/>
    <lineage>
        <taxon>Eukaryota</taxon>
        <taxon>Fungi</taxon>
        <taxon>Fungi incertae sedis</taxon>
        <taxon>Mucoromycota</taxon>
        <taxon>Mucoromycotina</taxon>
        <taxon>Mucoromycetes</taxon>
        <taxon>Mucorales</taxon>
        <taxon>Mucorineae</taxon>
        <taxon>Mucoraceae</taxon>
        <taxon>Mucor</taxon>
    </lineage>
</organism>
<proteinExistence type="predicted"/>
<dbReference type="Pfam" id="PF12550">
    <property type="entry name" value="GCR1_C"/>
    <property type="match status" value="1"/>
</dbReference>
<accession>A0A8H7R7D4</accession>
<reference evidence="2" key="1">
    <citation type="submission" date="2020-12" db="EMBL/GenBank/DDBJ databases">
        <title>Metabolic potential, ecology and presence of endohyphal bacteria is reflected in genomic diversity of Mucoromycotina.</title>
        <authorList>
            <person name="Muszewska A."/>
            <person name="Okrasinska A."/>
            <person name="Steczkiewicz K."/>
            <person name="Drgas O."/>
            <person name="Orlowska M."/>
            <person name="Perlinska-Lenart U."/>
            <person name="Aleksandrzak-Piekarczyk T."/>
            <person name="Szatraj K."/>
            <person name="Zielenkiewicz U."/>
            <person name="Pilsyk S."/>
            <person name="Malc E."/>
            <person name="Mieczkowski P."/>
            <person name="Kruszewska J.S."/>
            <person name="Biernat P."/>
            <person name="Pawlowska J."/>
        </authorList>
    </citation>
    <scope>NUCLEOTIDE SEQUENCE</scope>
    <source>
        <strain evidence="2">WA0000017839</strain>
    </source>
</reference>